<dbReference type="KEGG" id="mtuh:I917_19375"/>
<dbReference type="EMBL" id="CP004886">
    <property type="protein sequence ID" value="AGL24344.1"/>
    <property type="molecule type" value="Genomic_DNA"/>
</dbReference>
<proteinExistence type="predicted"/>
<name>R4LY37_MYCTX</name>
<sequence>MARIWVYSRRLAVPGFAALAIARWVCLAASRCGGFAALAIAARLTACQS</sequence>
<dbReference type="AlphaFoldDB" id="R4LY37"/>
<dbReference type="Proteomes" id="UP000013563">
    <property type="component" value="Chromosome"/>
</dbReference>
<dbReference type="HOGENOM" id="CLU_215897_0_0_11"/>
<dbReference type="BioCyc" id="MTUB1304279:G13AB-2609-MONOMER"/>
<protein>
    <submittedName>
        <fullName evidence="1">Uncharacterized protein</fullName>
    </submittedName>
</protein>
<organism evidence="1 2">
    <name type="scientific">Mycobacterium tuberculosis str. Haarlem/NITR202</name>
    <dbReference type="NCBI Taxonomy" id="1304279"/>
    <lineage>
        <taxon>Bacteria</taxon>
        <taxon>Bacillati</taxon>
        <taxon>Actinomycetota</taxon>
        <taxon>Actinomycetes</taxon>
        <taxon>Mycobacteriales</taxon>
        <taxon>Mycobacteriaceae</taxon>
        <taxon>Mycobacterium</taxon>
        <taxon>Mycobacterium tuberculosis complex</taxon>
    </lineage>
</organism>
<evidence type="ECO:0000313" key="1">
    <source>
        <dbReference type="EMBL" id="AGL24344.1"/>
    </source>
</evidence>
<accession>R4LY37</accession>
<dbReference type="PATRIC" id="fig|1304279.3.peg.3239"/>
<gene>
    <name evidence="1" type="ORF">I917_19375</name>
</gene>
<reference evidence="1 2" key="1">
    <citation type="journal article" date="2013" name="Genome Announc.">
        <title>Whole-Genome Sequences of Four Clinical Isolates of Mycobacterium tuberculosis from Tamil Nadu, South India.</title>
        <authorList>
            <person name="Narayanan S."/>
            <person name="Deshpande U."/>
        </authorList>
    </citation>
    <scope>NUCLEOTIDE SEQUENCE [LARGE SCALE GENOMIC DNA]</scope>
    <source>
        <strain evidence="1 2">Haarlem/NITR202</strain>
    </source>
</reference>
<evidence type="ECO:0000313" key="2">
    <source>
        <dbReference type="Proteomes" id="UP000013563"/>
    </source>
</evidence>